<dbReference type="Proteomes" id="UP000308197">
    <property type="component" value="Unassembled WGS sequence"/>
</dbReference>
<evidence type="ECO:0000313" key="3">
    <source>
        <dbReference type="Proteomes" id="UP000308197"/>
    </source>
</evidence>
<dbReference type="EMBL" id="ML211044">
    <property type="protein sequence ID" value="TFK90500.1"/>
    <property type="molecule type" value="Genomic_DNA"/>
</dbReference>
<dbReference type="InParanoid" id="A0A5C3PQA5"/>
<dbReference type="STRING" id="1314778.A0A5C3PQA5"/>
<keyword evidence="3" id="KW-1185">Reference proteome</keyword>
<protein>
    <recommendedName>
        <fullName evidence="4">AhpC-TSA-domain-containing protein</fullName>
    </recommendedName>
</protein>
<reference evidence="2 3" key="1">
    <citation type="journal article" date="2019" name="Nat. Ecol. Evol.">
        <title>Megaphylogeny resolves global patterns of mushroom evolution.</title>
        <authorList>
            <person name="Varga T."/>
            <person name="Krizsan K."/>
            <person name="Foldi C."/>
            <person name="Dima B."/>
            <person name="Sanchez-Garcia M."/>
            <person name="Sanchez-Ramirez S."/>
            <person name="Szollosi G.J."/>
            <person name="Szarkandi J.G."/>
            <person name="Papp V."/>
            <person name="Albert L."/>
            <person name="Andreopoulos W."/>
            <person name="Angelini C."/>
            <person name="Antonin V."/>
            <person name="Barry K.W."/>
            <person name="Bougher N.L."/>
            <person name="Buchanan P."/>
            <person name="Buyck B."/>
            <person name="Bense V."/>
            <person name="Catcheside P."/>
            <person name="Chovatia M."/>
            <person name="Cooper J."/>
            <person name="Damon W."/>
            <person name="Desjardin D."/>
            <person name="Finy P."/>
            <person name="Geml J."/>
            <person name="Haridas S."/>
            <person name="Hughes K."/>
            <person name="Justo A."/>
            <person name="Karasinski D."/>
            <person name="Kautmanova I."/>
            <person name="Kiss B."/>
            <person name="Kocsube S."/>
            <person name="Kotiranta H."/>
            <person name="LaButti K.M."/>
            <person name="Lechner B.E."/>
            <person name="Liimatainen K."/>
            <person name="Lipzen A."/>
            <person name="Lukacs Z."/>
            <person name="Mihaltcheva S."/>
            <person name="Morgado L.N."/>
            <person name="Niskanen T."/>
            <person name="Noordeloos M.E."/>
            <person name="Ohm R.A."/>
            <person name="Ortiz-Santana B."/>
            <person name="Ovrebo C."/>
            <person name="Racz N."/>
            <person name="Riley R."/>
            <person name="Savchenko A."/>
            <person name="Shiryaev A."/>
            <person name="Soop K."/>
            <person name="Spirin V."/>
            <person name="Szebenyi C."/>
            <person name="Tomsovsky M."/>
            <person name="Tulloss R.E."/>
            <person name="Uehling J."/>
            <person name="Grigoriev I.V."/>
            <person name="Vagvolgyi C."/>
            <person name="Papp T."/>
            <person name="Martin F.M."/>
            <person name="Miettinen O."/>
            <person name="Hibbett D.S."/>
            <person name="Nagy L.G."/>
        </authorList>
    </citation>
    <scope>NUCLEOTIDE SEQUENCE [LARGE SCALE GENOMIC DNA]</scope>
    <source>
        <strain evidence="2 3">HHB13444</strain>
    </source>
</reference>
<evidence type="ECO:0008006" key="4">
    <source>
        <dbReference type="Google" id="ProtNLM"/>
    </source>
</evidence>
<dbReference type="Pfam" id="PF13911">
    <property type="entry name" value="AhpC-TSA_2"/>
    <property type="match status" value="1"/>
</dbReference>
<feature type="region of interest" description="Disordered" evidence="1">
    <location>
        <begin position="260"/>
        <end position="363"/>
    </location>
</feature>
<dbReference type="InterPro" id="IPR032801">
    <property type="entry name" value="PXL2A/B/C"/>
</dbReference>
<dbReference type="AlphaFoldDB" id="A0A5C3PQA5"/>
<gene>
    <name evidence="2" type="ORF">K466DRAFT_484662</name>
</gene>
<feature type="compositionally biased region" description="Basic and acidic residues" evidence="1">
    <location>
        <begin position="342"/>
        <end position="363"/>
    </location>
</feature>
<dbReference type="PANTHER" id="PTHR28630:SF3">
    <property type="entry name" value="PEROXIREDOXIN-LIKE 2C"/>
    <property type="match status" value="1"/>
</dbReference>
<accession>A0A5C3PQA5</accession>
<feature type="compositionally biased region" description="Basic and acidic residues" evidence="1">
    <location>
        <begin position="306"/>
        <end position="328"/>
    </location>
</feature>
<dbReference type="CDD" id="cd02970">
    <property type="entry name" value="PRX_like2"/>
    <property type="match status" value="1"/>
</dbReference>
<feature type="compositionally biased region" description="Basic residues" evidence="1">
    <location>
        <begin position="260"/>
        <end position="269"/>
    </location>
</feature>
<feature type="region of interest" description="Disordered" evidence="1">
    <location>
        <begin position="1"/>
        <end position="26"/>
    </location>
</feature>
<proteinExistence type="predicted"/>
<dbReference type="PANTHER" id="PTHR28630">
    <property type="match status" value="1"/>
</dbReference>
<dbReference type="SUPFAM" id="SSF52833">
    <property type="entry name" value="Thioredoxin-like"/>
    <property type="match status" value="1"/>
</dbReference>
<name>A0A5C3PQA5_9APHY</name>
<sequence>MSESEAKPRTRSTNATRRQHREREEPSVVTFDEHAGLTKDQIQTAAAFTVVAQNGIRVPFGDLFKDRKTIVVFIRHFWCAMCQDYMYSISRTVDFEALKRAGIDFVIIGNGSPNMIKSYRHIFRTPISMYTDPSLRLYAALGMTLRSNDPGPDSEKGEYVRHGVIGGIAMVVRNALCVGMPVWERGGDATQLGGEFVIGPGFNCSYAHRMTTTRSHAPIREVLRAAGYHRAISSVGAQEGVSVAEEDAWMEERRRSLARMRARKEKRRGFGTPADNEPELYEPELAYNSDTGSGSASANGSWVSTVEKETPPPPTRQRERLHGKDGARKRQGRRGLHVSNPDMHDHEPHEHREQHDRKGHQDHARGVVHVARHDVNYEWSGGTPIARLDEYGRGEGGYLTGMDVRV</sequence>
<evidence type="ECO:0000256" key="1">
    <source>
        <dbReference type="SAM" id="MobiDB-lite"/>
    </source>
</evidence>
<dbReference type="InterPro" id="IPR036249">
    <property type="entry name" value="Thioredoxin-like_sf"/>
</dbReference>
<dbReference type="Gene3D" id="3.40.30.10">
    <property type="entry name" value="Glutaredoxin"/>
    <property type="match status" value="1"/>
</dbReference>
<evidence type="ECO:0000313" key="2">
    <source>
        <dbReference type="EMBL" id="TFK90500.1"/>
    </source>
</evidence>
<organism evidence="2 3">
    <name type="scientific">Polyporus arcularius HHB13444</name>
    <dbReference type="NCBI Taxonomy" id="1314778"/>
    <lineage>
        <taxon>Eukaryota</taxon>
        <taxon>Fungi</taxon>
        <taxon>Dikarya</taxon>
        <taxon>Basidiomycota</taxon>
        <taxon>Agaricomycotina</taxon>
        <taxon>Agaricomycetes</taxon>
        <taxon>Polyporales</taxon>
        <taxon>Polyporaceae</taxon>
        <taxon>Polyporus</taxon>
    </lineage>
</organism>
<feature type="compositionally biased region" description="Polar residues" evidence="1">
    <location>
        <begin position="288"/>
        <end position="304"/>
    </location>
</feature>